<protein>
    <submittedName>
        <fullName evidence="1">Uncharacterized protein</fullName>
    </submittedName>
</protein>
<comment type="caution">
    <text evidence="1">The sequence shown here is derived from an EMBL/GenBank/DDBJ whole genome shotgun (WGS) entry which is preliminary data.</text>
</comment>
<keyword evidence="2" id="KW-1185">Reference proteome</keyword>
<name>A0A7J7JNL6_BUGNE</name>
<proteinExistence type="predicted"/>
<dbReference type="Proteomes" id="UP000593567">
    <property type="component" value="Unassembled WGS sequence"/>
</dbReference>
<dbReference type="EMBL" id="VXIV02002005">
    <property type="protein sequence ID" value="KAF6027939.1"/>
    <property type="molecule type" value="Genomic_DNA"/>
</dbReference>
<sequence length="135" mass="15459">MVVADYSKRAGLVPVSFSSGHKPTAFTGWRSASPYYQHVIRALSNFSQHSQNTHHLINIIPKVLAGLELVTDKMIENHSLSMLIHLLIQSPEQTSQLIISVFQCFMVDMFLFQQKQRRTVPYQIGKSFQCLIFTY</sequence>
<dbReference type="AlphaFoldDB" id="A0A7J7JNL6"/>
<reference evidence="1" key="1">
    <citation type="submission" date="2020-06" db="EMBL/GenBank/DDBJ databases">
        <title>Draft genome of Bugula neritina, a colonial animal packing powerful symbionts and potential medicines.</title>
        <authorList>
            <person name="Rayko M."/>
        </authorList>
    </citation>
    <scope>NUCLEOTIDE SEQUENCE [LARGE SCALE GENOMIC DNA]</scope>
    <source>
        <strain evidence="1">Kwan_BN1</strain>
    </source>
</reference>
<evidence type="ECO:0000313" key="2">
    <source>
        <dbReference type="Proteomes" id="UP000593567"/>
    </source>
</evidence>
<evidence type="ECO:0000313" key="1">
    <source>
        <dbReference type="EMBL" id="KAF6027939.1"/>
    </source>
</evidence>
<accession>A0A7J7JNL6</accession>
<organism evidence="1 2">
    <name type="scientific">Bugula neritina</name>
    <name type="common">Brown bryozoan</name>
    <name type="synonym">Sertularia neritina</name>
    <dbReference type="NCBI Taxonomy" id="10212"/>
    <lineage>
        <taxon>Eukaryota</taxon>
        <taxon>Metazoa</taxon>
        <taxon>Spiralia</taxon>
        <taxon>Lophotrochozoa</taxon>
        <taxon>Bryozoa</taxon>
        <taxon>Gymnolaemata</taxon>
        <taxon>Cheilostomatida</taxon>
        <taxon>Flustrina</taxon>
        <taxon>Buguloidea</taxon>
        <taxon>Bugulidae</taxon>
        <taxon>Bugula</taxon>
    </lineage>
</organism>
<gene>
    <name evidence="1" type="ORF">EB796_013757</name>
</gene>